<keyword evidence="1" id="KW-0472">Membrane</keyword>
<dbReference type="PANTHER" id="PTHR38454:SF1">
    <property type="entry name" value="INTEGRAL MEMBRANE PROTEIN"/>
    <property type="match status" value="1"/>
</dbReference>
<evidence type="ECO:0000313" key="3">
    <source>
        <dbReference type="Proteomes" id="UP000257317"/>
    </source>
</evidence>
<evidence type="ECO:0008006" key="4">
    <source>
        <dbReference type="Google" id="ProtNLM"/>
    </source>
</evidence>
<dbReference type="AlphaFoldDB" id="A0A2Z6T669"/>
<feature type="transmembrane region" description="Helical" evidence="1">
    <location>
        <begin position="386"/>
        <end position="410"/>
    </location>
</feature>
<protein>
    <recommendedName>
        <fullName evidence="4">Bacterial membrane protein YfhO</fullName>
    </recommendedName>
</protein>
<dbReference type="Pfam" id="PF09586">
    <property type="entry name" value="YfhO"/>
    <property type="match status" value="1"/>
</dbReference>
<dbReference type="PANTHER" id="PTHR38454">
    <property type="entry name" value="INTEGRAL MEMBRANE PROTEIN-RELATED"/>
    <property type="match status" value="1"/>
</dbReference>
<sequence>MALSSTSNLVLSLSSISYQNNSEYSNYTTEVSKASSWVQNHDYHFYRTEKNFSRSDNDPLSSNYAGVSSFNSINNRQVIRFINYLGLKNNDNSFENQYATLATDSILGIKYYLVASHQYDNPAFNTYDYRPSLMNKKTLKQYQDFNIIKNQTALPLIFASPTSSNPHLISNDPTQNQTNILNNITGKKFILYQENYWPLAQLQNAKESKSNWHEFNKINPELPSKVSFTFVPTSNDPYYLELPPDLDQNNTTIRVNHQLIDNSELGNNNHLIEIANQQKDKPVKITFTLHHRELYLGNALIWQFNQTKFNQVLKSYLKKQPQIKQTSALSLSFNFKTKSRETLKSTIPYSSAWLVYDNHHLIQTKPFAHTFLSFDLKPGHHQIKLIYLPLTLLVGMLISLIALIVFIIILSKRKFM</sequence>
<dbReference type="Proteomes" id="UP000257317">
    <property type="component" value="Unassembled WGS sequence"/>
</dbReference>
<organism evidence="2 3">
    <name type="scientific">Lactobacillus rodentium</name>
    <dbReference type="NCBI Taxonomy" id="947835"/>
    <lineage>
        <taxon>Bacteria</taxon>
        <taxon>Bacillati</taxon>
        <taxon>Bacillota</taxon>
        <taxon>Bacilli</taxon>
        <taxon>Lactobacillales</taxon>
        <taxon>Lactobacillaceae</taxon>
        <taxon>Lactobacillus</taxon>
    </lineage>
</organism>
<dbReference type="EMBL" id="BFBY01000002">
    <property type="protein sequence ID" value="GBG04454.1"/>
    <property type="molecule type" value="Genomic_DNA"/>
</dbReference>
<evidence type="ECO:0000256" key="1">
    <source>
        <dbReference type="SAM" id="Phobius"/>
    </source>
</evidence>
<proteinExistence type="predicted"/>
<comment type="caution">
    <text evidence="2">The sequence shown here is derived from an EMBL/GenBank/DDBJ whole genome shotgun (WGS) entry which is preliminary data.</text>
</comment>
<accession>A0A2Z6T669</accession>
<dbReference type="InterPro" id="IPR018580">
    <property type="entry name" value="Uncharacterised_YfhO"/>
</dbReference>
<gene>
    <name evidence="2" type="ORF">LrDSM24759_03680</name>
</gene>
<keyword evidence="3" id="KW-1185">Reference proteome</keyword>
<evidence type="ECO:0000313" key="2">
    <source>
        <dbReference type="EMBL" id="GBG04454.1"/>
    </source>
</evidence>
<name>A0A2Z6T669_9LACO</name>
<reference evidence="3" key="1">
    <citation type="submission" date="2018-03" db="EMBL/GenBank/DDBJ databases">
        <title>New taxa in the Lactobacillus gasseri group.</title>
        <authorList>
            <person name="Tanizawa Y."/>
            <person name="Tohno M."/>
            <person name="Endo A."/>
            <person name="Arita M."/>
        </authorList>
    </citation>
    <scope>NUCLEOTIDE SEQUENCE [LARGE SCALE GENOMIC DNA]</scope>
    <source>
        <strain evidence="3">DSM 24759</strain>
    </source>
</reference>
<keyword evidence="1" id="KW-1133">Transmembrane helix</keyword>
<keyword evidence="1" id="KW-0812">Transmembrane</keyword>